<feature type="chain" id="PRO_5046598902" description="Secreted protein" evidence="2">
    <location>
        <begin position="22"/>
        <end position="100"/>
    </location>
</feature>
<keyword evidence="2" id="KW-0732">Signal</keyword>
<feature type="signal peptide" evidence="2">
    <location>
        <begin position="1"/>
        <end position="21"/>
    </location>
</feature>
<evidence type="ECO:0008006" key="5">
    <source>
        <dbReference type="Google" id="ProtNLM"/>
    </source>
</evidence>
<sequence>MRTRTAAASAVLILCTVLGSAACSSSSADNPSSGTSTSDEQDKSQRQSNRVAPNTDPSACATSSEKIPEGCTVDMDAAEMGEATPATEPPATDARVPSTR</sequence>
<evidence type="ECO:0000256" key="2">
    <source>
        <dbReference type="SAM" id="SignalP"/>
    </source>
</evidence>
<evidence type="ECO:0000313" key="3">
    <source>
        <dbReference type="EMBL" id="MFH8550735.1"/>
    </source>
</evidence>
<feature type="compositionally biased region" description="Low complexity" evidence="1">
    <location>
        <begin position="22"/>
        <end position="38"/>
    </location>
</feature>
<dbReference type="RefSeq" id="WP_397717337.1">
    <property type="nucleotide sequence ID" value="NZ_JBIRGN010000008.1"/>
</dbReference>
<feature type="region of interest" description="Disordered" evidence="1">
    <location>
        <begin position="22"/>
        <end position="100"/>
    </location>
</feature>
<evidence type="ECO:0000313" key="4">
    <source>
        <dbReference type="Proteomes" id="UP001610818"/>
    </source>
</evidence>
<name>A0ABW7R0G3_9ACTN</name>
<proteinExistence type="predicted"/>
<dbReference type="Proteomes" id="UP001610818">
    <property type="component" value="Unassembled WGS sequence"/>
</dbReference>
<comment type="caution">
    <text evidence="3">The sequence shown here is derived from an EMBL/GenBank/DDBJ whole genome shotgun (WGS) entry which is preliminary data.</text>
</comment>
<evidence type="ECO:0000256" key="1">
    <source>
        <dbReference type="SAM" id="MobiDB-lite"/>
    </source>
</evidence>
<organism evidence="3 4">
    <name type="scientific">Streptomyces longisporoflavus</name>
    <dbReference type="NCBI Taxonomy" id="28044"/>
    <lineage>
        <taxon>Bacteria</taxon>
        <taxon>Bacillati</taxon>
        <taxon>Actinomycetota</taxon>
        <taxon>Actinomycetes</taxon>
        <taxon>Kitasatosporales</taxon>
        <taxon>Streptomycetaceae</taxon>
        <taxon>Streptomyces</taxon>
    </lineage>
</organism>
<accession>A0ABW7R0G3</accession>
<reference evidence="3 4" key="1">
    <citation type="submission" date="2024-10" db="EMBL/GenBank/DDBJ databases">
        <title>The Natural Products Discovery Center: Release of the First 8490 Sequenced Strains for Exploring Actinobacteria Biosynthetic Diversity.</title>
        <authorList>
            <person name="Kalkreuter E."/>
            <person name="Kautsar S.A."/>
            <person name="Yang D."/>
            <person name="Bader C.D."/>
            <person name="Teijaro C.N."/>
            <person name="Fluegel L."/>
            <person name="Davis C.M."/>
            <person name="Simpson J.R."/>
            <person name="Lauterbach L."/>
            <person name="Steele A.D."/>
            <person name="Gui C."/>
            <person name="Meng S."/>
            <person name="Li G."/>
            <person name="Viehrig K."/>
            <person name="Ye F."/>
            <person name="Su P."/>
            <person name="Kiefer A.F."/>
            <person name="Nichols A."/>
            <person name="Cepeda A.J."/>
            <person name="Yan W."/>
            <person name="Fan B."/>
            <person name="Jiang Y."/>
            <person name="Adhikari A."/>
            <person name="Zheng C.-J."/>
            <person name="Schuster L."/>
            <person name="Cowan T.M."/>
            <person name="Smanski M.J."/>
            <person name="Chevrette M.G."/>
            <person name="De Carvalho L.P.S."/>
            <person name="Shen B."/>
        </authorList>
    </citation>
    <scope>NUCLEOTIDE SEQUENCE [LARGE SCALE GENOMIC DNA]</scope>
    <source>
        <strain evidence="3 4">NPDC017990</strain>
    </source>
</reference>
<dbReference type="EMBL" id="JBIRGQ010000008">
    <property type="protein sequence ID" value="MFH8550735.1"/>
    <property type="molecule type" value="Genomic_DNA"/>
</dbReference>
<protein>
    <recommendedName>
        <fullName evidence="5">Secreted protein</fullName>
    </recommendedName>
</protein>
<feature type="compositionally biased region" description="Low complexity" evidence="1">
    <location>
        <begin position="78"/>
        <end position="94"/>
    </location>
</feature>
<feature type="compositionally biased region" description="Polar residues" evidence="1">
    <location>
        <begin position="46"/>
        <end position="65"/>
    </location>
</feature>
<keyword evidence="4" id="KW-1185">Reference proteome</keyword>
<dbReference type="PROSITE" id="PS51257">
    <property type="entry name" value="PROKAR_LIPOPROTEIN"/>
    <property type="match status" value="1"/>
</dbReference>
<gene>
    <name evidence="3" type="ORF">ACH4F9_37670</name>
</gene>